<reference evidence="1 2" key="1">
    <citation type="submission" date="2024-09" db="EMBL/GenBank/DDBJ databases">
        <authorList>
            <person name="Sun Q."/>
            <person name="Mori K."/>
        </authorList>
    </citation>
    <scope>NUCLEOTIDE SEQUENCE [LARGE SCALE GENOMIC DNA]</scope>
    <source>
        <strain evidence="1 2">JCM 13503</strain>
    </source>
</reference>
<dbReference type="EMBL" id="JBHLYR010000010">
    <property type="protein sequence ID" value="MFB9990886.1"/>
    <property type="molecule type" value="Genomic_DNA"/>
</dbReference>
<evidence type="ECO:0000313" key="2">
    <source>
        <dbReference type="Proteomes" id="UP001589733"/>
    </source>
</evidence>
<comment type="caution">
    <text evidence="1">The sequence shown here is derived from an EMBL/GenBank/DDBJ whole genome shotgun (WGS) entry which is preliminary data.</text>
</comment>
<gene>
    <name evidence="1" type="ORF">ACFFLM_02670</name>
</gene>
<keyword evidence="2" id="KW-1185">Reference proteome</keyword>
<evidence type="ECO:0000313" key="1">
    <source>
        <dbReference type="EMBL" id="MFB9990886.1"/>
    </source>
</evidence>
<protein>
    <submittedName>
        <fullName evidence="1">Uncharacterized protein</fullName>
    </submittedName>
</protein>
<dbReference type="Proteomes" id="UP001589733">
    <property type="component" value="Unassembled WGS sequence"/>
</dbReference>
<organism evidence="1 2">
    <name type="scientific">Deinococcus oregonensis</name>
    <dbReference type="NCBI Taxonomy" id="1805970"/>
    <lineage>
        <taxon>Bacteria</taxon>
        <taxon>Thermotogati</taxon>
        <taxon>Deinococcota</taxon>
        <taxon>Deinococci</taxon>
        <taxon>Deinococcales</taxon>
        <taxon>Deinococcaceae</taxon>
        <taxon>Deinococcus</taxon>
    </lineage>
</organism>
<dbReference type="RefSeq" id="WP_380005276.1">
    <property type="nucleotide sequence ID" value="NZ_JBHLYR010000010.1"/>
</dbReference>
<name>A0ABV6ATQ3_9DEIO</name>
<accession>A0ABV6ATQ3</accession>
<proteinExistence type="predicted"/>
<sequence length="165" mass="17459">MRAAAPPAALQVVRWGGGRPAPATLVLHPSFLTAPLHAVLGTSPDLADRYGAVWSAALSESQQAAAHRLPAAVRELVNREGLSEVRLLLLDGEPAVQTALAGLFSAEVRHYVALSLPAGWRTQGQQQVQSFPLRALRKLLQGSWPTPPQAHLLAQPAVLAQRGAA</sequence>